<evidence type="ECO:0000256" key="2">
    <source>
        <dbReference type="ARBA" id="ARBA00022723"/>
    </source>
</evidence>
<dbReference type="Pfam" id="PF00172">
    <property type="entry name" value="Zn_clus"/>
    <property type="match status" value="1"/>
</dbReference>
<dbReference type="CDD" id="cd14686">
    <property type="entry name" value="bZIP"/>
    <property type="match status" value="1"/>
</dbReference>
<comment type="caution">
    <text evidence="10">The sequence shown here is derived from an EMBL/GenBank/DDBJ whole genome shotgun (WGS) entry which is preliminary data.</text>
</comment>
<evidence type="ECO:0000313" key="10">
    <source>
        <dbReference type="EMBL" id="CAG9993078.1"/>
    </source>
</evidence>
<dbReference type="OrthoDB" id="25921at2759"/>
<evidence type="ECO:0000313" key="11">
    <source>
        <dbReference type="Proteomes" id="UP000754883"/>
    </source>
</evidence>
<evidence type="ECO:0000256" key="7">
    <source>
        <dbReference type="ARBA" id="ARBA00023242"/>
    </source>
</evidence>
<dbReference type="SUPFAM" id="SSF57701">
    <property type="entry name" value="Zn2/Cys6 DNA-binding domain"/>
    <property type="match status" value="1"/>
</dbReference>
<protein>
    <recommendedName>
        <fullName evidence="9">Zn(2)-C6 fungal-type domain-containing protein</fullName>
    </recommendedName>
</protein>
<dbReference type="GO" id="GO:0006351">
    <property type="term" value="P:DNA-templated transcription"/>
    <property type="evidence" value="ECO:0007669"/>
    <property type="project" value="InterPro"/>
</dbReference>
<dbReference type="InterPro" id="IPR036864">
    <property type="entry name" value="Zn2-C6_fun-type_DNA-bd_sf"/>
</dbReference>
<feature type="domain" description="Zn(2)-C6 fungal-type" evidence="9">
    <location>
        <begin position="5"/>
        <end position="35"/>
    </location>
</feature>
<keyword evidence="11" id="KW-1185">Reference proteome</keyword>
<reference evidence="10 11" key="2">
    <citation type="submission" date="2021-10" db="EMBL/GenBank/DDBJ databases">
        <authorList>
            <person name="Piombo E."/>
        </authorList>
    </citation>
    <scope>NUCLEOTIDE SEQUENCE [LARGE SCALE GENOMIC DNA]</scope>
</reference>
<keyword evidence="4" id="KW-0805">Transcription regulation</keyword>
<evidence type="ECO:0000256" key="1">
    <source>
        <dbReference type="ARBA" id="ARBA00004123"/>
    </source>
</evidence>
<dbReference type="GO" id="GO:0005634">
    <property type="term" value="C:nucleus"/>
    <property type="evidence" value="ECO:0007669"/>
    <property type="project" value="UniProtKB-SubCell"/>
</dbReference>
<feature type="compositionally biased region" description="Polar residues" evidence="8">
    <location>
        <begin position="61"/>
        <end position="73"/>
    </location>
</feature>
<dbReference type="InterPro" id="IPR052202">
    <property type="entry name" value="Yeast_MetPath_Reg"/>
</dbReference>
<dbReference type="PANTHER" id="PTHR47782">
    <property type="entry name" value="ZN(II)2CYS6 TRANSCRIPTION FACTOR (EUROFUNG)-RELATED"/>
    <property type="match status" value="1"/>
</dbReference>
<evidence type="ECO:0000256" key="6">
    <source>
        <dbReference type="ARBA" id="ARBA00023163"/>
    </source>
</evidence>
<dbReference type="PANTHER" id="PTHR47782:SF12">
    <property type="entry name" value="ZN(II)2CYS6 TRANSCRIPTION FACTOR (EUROFUNG)"/>
    <property type="match status" value="1"/>
</dbReference>
<feature type="compositionally biased region" description="Polar residues" evidence="8">
    <location>
        <begin position="152"/>
        <end position="163"/>
    </location>
</feature>
<gene>
    <name evidence="10" type="ORF">CBYS24578_00016901</name>
</gene>
<keyword evidence="5" id="KW-0238">DNA-binding</keyword>
<dbReference type="InterPro" id="IPR001138">
    <property type="entry name" value="Zn2Cys6_DnaBD"/>
</dbReference>
<sequence>MHSSACERCHRRKVRCDKAAPKCTPCVRANVACEYSTSEHQIRRRNIQKLERRIQHLEQENASLSSKLRQNGASCREDPPSVTPIQEHSTPLEPLQATPTLGSGNGAVTEQVMHLSLIAGGSDHFVGSASGILLANLLQTCQEPGSAAQPRPNWNTNPSQGIQSPEALPARPPKNLARNLIQAYCNHDYLCYPFSSLEKLQQSFDTVYGPTAQSTASDEFIVDIVLAIGTAQVHKYNWSGVYDAEIHYNRAMMKLGDVMAQGGIVRLQALLFVCQYRMGSTSRNTTASVWHLIGVAARMCSEMGLHRAMTYAQPESAQQAEFMVMKQRCFWSLVALDRVASIALGRPLAIQLEDIDVDLPDISNSGLLQNYPTPASPLDTPGHLESTAIFIHIVKYRLICGKILNALYRSPKRAQLNNASFEHVRQNLNEELDTWNADAAQLPLAELDARGNSTFFKTSSFKSSEWYSLLYHNAILMLYRPSPCICDASTNSLSLQRIFDSSREAIHLYASLHRSKKLNYSWITMHSVFNAGLSYIYALRNHLQAIQSSVMQSRPGARLTPNPTSSQVVNDTRSCSKVLVAVAERWDAAKDCSDLFDKLSDAVLSDIFETSRMPPPTAQHVETDDSTSLVRSATTETTSPSLQLPGNYYDVDTSTQYAHIQVDDTFRDCFGDLRDMALDEYHNDALSQLSQEWFLGLGDNFLPTGMETAHIER</sequence>
<dbReference type="Pfam" id="PF04082">
    <property type="entry name" value="Fungal_trans"/>
    <property type="match status" value="1"/>
</dbReference>
<dbReference type="SMART" id="SM00906">
    <property type="entry name" value="Fungal_trans"/>
    <property type="match status" value="1"/>
</dbReference>
<dbReference type="Proteomes" id="UP000754883">
    <property type="component" value="Unassembled WGS sequence"/>
</dbReference>
<dbReference type="PROSITE" id="PS00463">
    <property type="entry name" value="ZN2_CY6_FUNGAL_1"/>
    <property type="match status" value="1"/>
</dbReference>
<dbReference type="EMBL" id="CABFNO020001508">
    <property type="protein sequence ID" value="CAG9993078.1"/>
    <property type="molecule type" value="Genomic_DNA"/>
</dbReference>
<proteinExistence type="predicted"/>
<feature type="region of interest" description="Disordered" evidence="8">
    <location>
        <begin position="611"/>
        <end position="639"/>
    </location>
</feature>
<evidence type="ECO:0000256" key="5">
    <source>
        <dbReference type="ARBA" id="ARBA00023125"/>
    </source>
</evidence>
<keyword evidence="2" id="KW-0479">Metal-binding</keyword>
<organism evidence="10 11">
    <name type="scientific">Clonostachys byssicola</name>
    <dbReference type="NCBI Taxonomy" id="160290"/>
    <lineage>
        <taxon>Eukaryota</taxon>
        <taxon>Fungi</taxon>
        <taxon>Dikarya</taxon>
        <taxon>Ascomycota</taxon>
        <taxon>Pezizomycotina</taxon>
        <taxon>Sordariomycetes</taxon>
        <taxon>Hypocreomycetidae</taxon>
        <taxon>Hypocreales</taxon>
        <taxon>Bionectriaceae</taxon>
        <taxon>Clonostachys</taxon>
    </lineage>
</organism>
<dbReference type="CDD" id="cd12148">
    <property type="entry name" value="fungal_TF_MHR"/>
    <property type="match status" value="1"/>
</dbReference>
<dbReference type="CDD" id="cd00067">
    <property type="entry name" value="GAL4"/>
    <property type="match status" value="1"/>
</dbReference>
<dbReference type="GO" id="GO:0000981">
    <property type="term" value="F:DNA-binding transcription factor activity, RNA polymerase II-specific"/>
    <property type="evidence" value="ECO:0007669"/>
    <property type="project" value="InterPro"/>
</dbReference>
<comment type="subcellular location">
    <subcellularLocation>
        <location evidence="1">Nucleus</location>
    </subcellularLocation>
</comment>
<keyword evidence="6" id="KW-0804">Transcription</keyword>
<name>A0A9N9UQU3_9HYPO</name>
<dbReference type="SMART" id="SM00066">
    <property type="entry name" value="GAL4"/>
    <property type="match status" value="1"/>
</dbReference>
<evidence type="ECO:0000256" key="8">
    <source>
        <dbReference type="SAM" id="MobiDB-lite"/>
    </source>
</evidence>
<evidence type="ECO:0000256" key="4">
    <source>
        <dbReference type="ARBA" id="ARBA00023015"/>
    </source>
</evidence>
<dbReference type="Gene3D" id="4.10.240.10">
    <property type="entry name" value="Zn(2)-C6 fungal-type DNA-binding domain"/>
    <property type="match status" value="1"/>
</dbReference>
<feature type="compositionally biased region" description="Polar residues" evidence="8">
    <location>
        <begin position="626"/>
        <end position="639"/>
    </location>
</feature>
<reference evidence="11" key="1">
    <citation type="submission" date="2019-06" db="EMBL/GenBank/DDBJ databases">
        <authorList>
            <person name="Broberg M."/>
        </authorList>
    </citation>
    <scope>NUCLEOTIDE SEQUENCE [LARGE SCALE GENOMIC DNA]</scope>
</reference>
<keyword evidence="3" id="KW-0862">Zinc</keyword>
<dbReference type="GO" id="GO:0008270">
    <property type="term" value="F:zinc ion binding"/>
    <property type="evidence" value="ECO:0007669"/>
    <property type="project" value="InterPro"/>
</dbReference>
<keyword evidence="7" id="KW-0539">Nucleus</keyword>
<evidence type="ECO:0000256" key="3">
    <source>
        <dbReference type="ARBA" id="ARBA00022833"/>
    </source>
</evidence>
<dbReference type="PROSITE" id="PS50048">
    <property type="entry name" value="ZN2_CY6_FUNGAL_2"/>
    <property type="match status" value="1"/>
</dbReference>
<evidence type="ECO:0000259" key="9">
    <source>
        <dbReference type="PROSITE" id="PS50048"/>
    </source>
</evidence>
<feature type="region of interest" description="Disordered" evidence="8">
    <location>
        <begin position="144"/>
        <end position="171"/>
    </location>
</feature>
<dbReference type="InterPro" id="IPR007219">
    <property type="entry name" value="XnlR_reg_dom"/>
</dbReference>
<dbReference type="GO" id="GO:0043565">
    <property type="term" value="F:sequence-specific DNA binding"/>
    <property type="evidence" value="ECO:0007669"/>
    <property type="project" value="TreeGrafter"/>
</dbReference>
<accession>A0A9N9UQU3</accession>
<dbReference type="AlphaFoldDB" id="A0A9N9UQU3"/>
<feature type="region of interest" description="Disordered" evidence="8">
    <location>
        <begin position="61"/>
        <end position="105"/>
    </location>
</feature>
<dbReference type="GO" id="GO:0045944">
    <property type="term" value="P:positive regulation of transcription by RNA polymerase II"/>
    <property type="evidence" value="ECO:0007669"/>
    <property type="project" value="TreeGrafter"/>
</dbReference>